<sequence>MLVSRVGVSRSQSVLHGFQEVQNNFIQSLPHQHCSLAQFQHHLGLSGKPLFNTSVSIQNHGAVESQSPQTPSIKFEHTHAFDPIEFAITINIDASCNDEGTLFSPWTDSISDDEMKNVSSTMAKILSQVITDSTQTISELDAPI</sequence>
<dbReference type="OrthoDB" id="5150254at2759"/>
<evidence type="ECO:0000256" key="1">
    <source>
        <dbReference type="ARBA" id="ARBA00029454"/>
    </source>
</evidence>
<feature type="domain" description="Condensation" evidence="2">
    <location>
        <begin position="1"/>
        <end position="141"/>
    </location>
</feature>
<dbReference type="PANTHER" id="PTHR45398:SF1">
    <property type="entry name" value="ENZYME, PUTATIVE (JCVI)-RELATED"/>
    <property type="match status" value="1"/>
</dbReference>
<dbReference type="SUPFAM" id="SSF52777">
    <property type="entry name" value="CoA-dependent acyltransferases"/>
    <property type="match status" value="1"/>
</dbReference>
<dbReference type="Gene3D" id="3.30.559.10">
    <property type="entry name" value="Chloramphenicol acetyltransferase-like domain"/>
    <property type="match status" value="1"/>
</dbReference>
<reference evidence="3" key="1">
    <citation type="journal article" date="2020" name="Stud. Mycol.">
        <title>101 Dothideomycetes genomes: a test case for predicting lifestyles and emergence of pathogens.</title>
        <authorList>
            <person name="Haridas S."/>
            <person name="Albert R."/>
            <person name="Binder M."/>
            <person name="Bloem J."/>
            <person name="Labutti K."/>
            <person name="Salamov A."/>
            <person name="Andreopoulos B."/>
            <person name="Baker S."/>
            <person name="Barry K."/>
            <person name="Bills G."/>
            <person name="Bluhm B."/>
            <person name="Cannon C."/>
            <person name="Castanera R."/>
            <person name="Culley D."/>
            <person name="Daum C."/>
            <person name="Ezra D."/>
            <person name="Gonzalez J."/>
            <person name="Henrissat B."/>
            <person name="Kuo A."/>
            <person name="Liang C."/>
            <person name="Lipzen A."/>
            <person name="Lutzoni F."/>
            <person name="Magnuson J."/>
            <person name="Mondo S."/>
            <person name="Nolan M."/>
            <person name="Ohm R."/>
            <person name="Pangilinan J."/>
            <person name="Park H.-J."/>
            <person name="Ramirez L."/>
            <person name="Alfaro M."/>
            <person name="Sun H."/>
            <person name="Tritt A."/>
            <person name="Yoshinaga Y."/>
            <person name="Zwiers L.-H."/>
            <person name="Turgeon B."/>
            <person name="Goodwin S."/>
            <person name="Spatafora J."/>
            <person name="Crous P."/>
            <person name="Grigoriev I."/>
        </authorList>
    </citation>
    <scope>NUCLEOTIDE SEQUENCE</scope>
    <source>
        <strain evidence="3">CBS 123094</strain>
    </source>
</reference>
<dbReference type="EMBL" id="ML977556">
    <property type="protein sequence ID" value="KAF2008093.1"/>
    <property type="molecule type" value="Genomic_DNA"/>
</dbReference>
<dbReference type="Pfam" id="PF00668">
    <property type="entry name" value="Condensation"/>
    <property type="match status" value="1"/>
</dbReference>
<proteinExistence type="inferred from homology"/>
<keyword evidence="4" id="KW-1185">Reference proteome</keyword>
<dbReference type="InterPro" id="IPR023213">
    <property type="entry name" value="CAT-like_dom_sf"/>
</dbReference>
<dbReference type="AlphaFoldDB" id="A0A6A5X553"/>
<evidence type="ECO:0000259" key="2">
    <source>
        <dbReference type="Pfam" id="PF00668"/>
    </source>
</evidence>
<dbReference type="InterPro" id="IPR001242">
    <property type="entry name" value="Condensation_dom"/>
</dbReference>
<dbReference type="Proteomes" id="UP000799779">
    <property type="component" value="Unassembled WGS sequence"/>
</dbReference>
<evidence type="ECO:0000313" key="4">
    <source>
        <dbReference type="Proteomes" id="UP000799779"/>
    </source>
</evidence>
<gene>
    <name evidence="3" type="ORF">P154DRAFT_568913</name>
</gene>
<organism evidence="3 4">
    <name type="scientific">Amniculicola lignicola CBS 123094</name>
    <dbReference type="NCBI Taxonomy" id="1392246"/>
    <lineage>
        <taxon>Eukaryota</taxon>
        <taxon>Fungi</taxon>
        <taxon>Dikarya</taxon>
        <taxon>Ascomycota</taxon>
        <taxon>Pezizomycotina</taxon>
        <taxon>Dothideomycetes</taxon>
        <taxon>Pleosporomycetidae</taxon>
        <taxon>Pleosporales</taxon>
        <taxon>Amniculicolaceae</taxon>
        <taxon>Amniculicola</taxon>
    </lineage>
</organism>
<protein>
    <recommendedName>
        <fullName evidence="2">Condensation domain-containing protein</fullName>
    </recommendedName>
</protein>
<name>A0A6A5X553_9PLEO</name>
<accession>A0A6A5X553</accession>
<evidence type="ECO:0000313" key="3">
    <source>
        <dbReference type="EMBL" id="KAF2008093.1"/>
    </source>
</evidence>
<comment type="similarity">
    <text evidence="1">Belongs to the NRP synthetase family.</text>
</comment>
<dbReference type="Gene3D" id="3.30.559.30">
    <property type="entry name" value="Nonribosomal peptide synthetase, condensation domain"/>
    <property type="match status" value="1"/>
</dbReference>
<dbReference type="PANTHER" id="PTHR45398">
    <property type="match status" value="1"/>
</dbReference>
<dbReference type="GO" id="GO:0003824">
    <property type="term" value="F:catalytic activity"/>
    <property type="evidence" value="ECO:0007669"/>
    <property type="project" value="InterPro"/>
</dbReference>